<reference evidence="2 3" key="1">
    <citation type="journal article" date="2019" name="Nat. Ecol. Evol.">
        <title>Megaphylogeny resolves global patterns of mushroom evolution.</title>
        <authorList>
            <person name="Varga T."/>
            <person name="Krizsan K."/>
            <person name="Foldi C."/>
            <person name="Dima B."/>
            <person name="Sanchez-Garcia M."/>
            <person name="Sanchez-Ramirez S."/>
            <person name="Szollosi G.J."/>
            <person name="Szarkandi J.G."/>
            <person name="Papp V."/>
            <person name="Albert L."/>
            <person name="Andreopoulos W."/>
            <person name="Angelini C."/>
            <person name="Antonin V."/>
            <person name="Barry K.W."/>
            <person name="Bougher N.L."/>
            <person name="Buchanan P."/>
            <person name="Buyck B."/>
            <person name="Bense V."/>
            <person name="Catcheside P."/>
            <person name="Chovatia M."/>
            <person name="Cooper J."/>
            <person name="Damon W."/>
            <person name="Desjardin D."/>
            <person name="Finy P."/>
            <person name="Geml J."/>
            <person name="Haridas S."/>
            <person name="Hughes K."/>
            <person name="Justo A."/>
            <person name="Karasinski D."/>
            <person name="Kautmanova I."/>
            <person name="Kiss B."/>
            <person name="Kocsube S."/>
            <person name="Kotiranta H."/>
            <person name="LaButti K.M."/>
            <person name="Lechner B.E."/>
            <person name="Liimatainen K."/>
            <person name="Lipzen A."/>
            <person name="Lukacs Z."/>
            <person name="Mihaltcheva S."/>
            <person name="Morgado L.N."/>
            <person name="Niskanen T."/>
            <person name="Noordeloos M.E."/>
            <person name="Ohm R.A."/>
            <person name="Ortiz-Santana B."/>
            <person name="Ovrebo C."/>
            <person name="Racz N."/>
            <person name="Riley R."/>
            <person name="Savchenko A."/>
            <person name="Shiryaev A."/>
            <person name="Soop K."/>
            <person name="Spirin V."/>
            <person name="Szebenyi C."/>
            <person name="Tomsovsky M."/>
            <person name="Tulloss R.E."/>
            <person name="Uehling J."/>
            <person name="Grigoriev I.V."/>
            <person name="Vagvolgyi C."/>
            <person name="Papp T."/>
            <person name="Martin F.M."/>
            <person name="Miettinen O."/>
            <person name="Hibbett D.S."/>
            <person name="Nagy L.G."/>
        </authorList>
    </citation>
    <scope>NUCLEOTIDE SEQUENCE [LARGE SCALE GENOMIC DNA]</scope>
    <source>
        <strain evidence="2 3">FP101781</strain>
    </source>
</reference>
<feature type="compositionally biased region" description="Polar residues" evidence="1">
    <location>
        <begin position="240"/>
        <end position="249"/>
    </location>
</feature>
<organism evidence="2 3">
    <name type="scientific">Coprinellus micaceus</name>
    <name type="common">Glistening ink-cap mushroom</name>
    <name type="synonym">Coprinus micaceus</name>
    <dbReference type="NCBI Taxonomy" id="71717"/>
    <lineage>
        <taxon>Eukaryota</taxon>
        <taxon>Fungi</taxon>
        <taxon>Dikarya</taxon>
        <taxon>Basidiomycota</taxon>
        <taxon>Agaricomycotina</taxon>
        <taxon>Agaricomycetes</taxon>
        <taxon>Agaricomycetidae</taxon>
        <taxon>Agaricales</taxon>
        <taxon>Agaricineae</taxon>
        <taxon>Psathyrellaceae</taxon>
        <taxon>Coprinellus</taxon>
    </lineage>
</organism>
<feature type="compositionally biased region" description="Pro residues" evidence="1">
    <location>
        <begin position="400"/>
        <end position="413"/>
    </location>
</feature>
<evidence type="ECO:0000256" key="1">
    <source>
        <dbReference type="SAM" id="MobiDB-lite"/>
    </source>
</evidence>
<comment type="caution">
    <text evidence="2">The sequence shown here is derived from an EMBL/GenBank/DDBJ whole genome shotgun (WGS) entry which is preliminary data.</text>
</comment>
<gene>
    <name evidence="2" type="ORF">FA13DRAFT_499556</name>
</gene>
<dbReference type="AlphaFoldDB" id="A0A4Y7TBB1"/>
<accession>A0A4Y7TBB1</accession>
<keyword evidence="3" id="KW-1185">Reference proteome</keyword>
<proteinExistence type="predicted"/>
<name>A0A4Y7TBB1_COPMI</name>
<evidence type="ECO:0000313" key="2">
    <source>
        <dbReference type="EMBL" id="TEB30859.1"/>
    </source>
</evidence>
<feature type="region of interest" description="Disordered" evidence="1">
    <location>
        <begin position="375"/>
        <end position="433"/>
    </location>
</feature>
<protein>
    <submittedName>
        <fullName evidence="2">Uncharacterized protein</fullName>
    </submittedName>
</protein>
<feature type="region of interest" description="Disordered" evidence="1">
    <location>
        <begin position="193"/>
        <end position="307"/>
    </location>
</feature>
<sequence length="521" mass="55411">MSDSHTSSSCASDLCRSLNGEEGEEVCNMEATASCPLREYTVANSRLPSPNSDLDSDDQAQPTCGQESLPDTILAKRKPSPPGSSEGPSAKKSNTVCKRCAAKHGRECVLPPGGRACILCSKSKKSCSLGTIRRPRKSRDTHRLGSAAAIRAASCGETTNKLMTPRFVSCVRPREAFGRDFLSVPRLIRPSTFGGTSSQRSLAAPQSICPAPCRETPSRESSVPPRLSRAASRAVAPAGLNTTTGSPASTPDPMSPTIDHQTTDHPPSPAPLLHADNLSGISSQPSPLNAAVPPSQPSSPSTSGNTANPFLPSLYMSERERLLMQFLELGLTLADVLARGRMGECSASPVGEISPYGPQPGNRACTCGASLLGNQGAGQAGHGRSAAWRPIPQGTNPSLSLPPPTAASKPSPPITVDNARLPTSPKPTRQAPVGQWRDLPRTFSRHSEGVHPLPMRQVRQSDTRRAPVERVNTSFLPEGHHLRPMVARGESRSRFLHSLSAFQPGEGRRLETPRPSSLRRY</sequence>
<dbReference type="Proteomes" id="UP000298030">
    <property type="component" value="Unassembled WGS sequence"/>
</dbReference>
<feature type="region of interest" description="Disordered" evidence="1">
    <location>
        <begin position="497"/>
        <end position="521"/>
    </location>
</feature>
<feature type="compositionally biased region" description="Low complexity" evidence="1">
    <location>
        <begin position="83"/>
        <end position="92"/>
    </location>
</feature>
<feature type="region of interest" description="Disordered" evidence="1">
    <location>
        <begin position="44"/>
        <end position="92"/>
    </location>
</feature>
<evidence type="ECO:0000313" key="3">
    <source>
        <dbReference type="Proteomes" id="UP000298030"/>
    </source>
</evidence>
<dbReference type="EMBL" id="QPFP01000021">
    <property type="protein sequence ID" value="TEB30859.1"/>
    <property type="molecule type" value="Genomic_DNA"/>
</dbReference>